<evidence type="ECO:0000313" key="7">
    <source>
        <dbReference type="EnsemblPlants" id="PNT60551"/>
    </source>
</evidence>
<dbReference type="EMBL" id="CM000884">
    <property type="protein sequence ID" value="PNT60551.1"/>
    <property type="molecule type" value="Genomic_DNA"/>
</dbReference>
<evidence type="ECO:0000313" key="6">
    <source>
        <dbReference type="EMBL" id="PNT60551.1"/>
    </source>
</evidence>
<evidence type="ECO:0000256" key="5">
    <source>
        <dbReference type="SAM" id="Phobius"/>
    </source>
</evidence>
<dbReference type="PANTHER" id="PTHR28668:SF1">
    <property type="entry name" value="TRANSMEMBRANE PROTEIN 234"/>
    <property type="match status" value="1"/>
</dbReference>
<reference evidence="7" key="3">
    <citation type="submission" date="2018-08" db="UniProtKB">
        <authorList>
            <consortium name="EnsemblPlants"/>
        </authorList>
    </citation>
    <scope>IDENTIFICATION</scope>
    <source>
        <strain evidence="7">cv. Bd21</strain>
    </source>
</reference>
<dbReference type="InParanoid" id="A0A2K2CEU9"/>
<dbReference type="GO" id="GO:0016020">
    <property type="term" value="C:membrane"/>
    <property type="evidence" value="ECO:0007669"/>
    <property type="project" value="UniProtKB-SubCell"/>
</dbReference>
<organism evidence="6">
    <name type="scientific">Brachypodium distachyon</name>
    <name type="common">Purple false brome</name>
    <name type="synonym">Trachynia distachya</name>
    <dbReference type="NCBI Taxonomy" id="15368"/>
    <lineage>
        <taxon>Eukaryota</taxon>
        <taxon>Viridiplantae</taxon>
        <taxon>Streptophyta</taxon>
        <taxon>Embryophyta</taxon>
        <taxon>Tracheophyta</taxon>
        <taxon>Spermatophyta</taxon>
        <taxon>Magnoliopsida</taxon>
        <taxon>Liliopsida</taxon>
        <taxon>Poales</taxon>
        <taxon>Poaceae</taxon>
        <taxon>BOP clade</taxon>
        <taxon>Pooideae</taxon>
        <taxon>Stipodae</taxon>
        <taxon>Brachypodieae</taxon>
        <taxon>Brachypodium</taxon>
    </lineage>
</organism>
<name>A0A2K2CEU9_BRADI</name>
<comment type="subcellular location">
    <subcellularLocation>
        <location evidence="1">Membrane</location>
        <topology evidence="1">Multi-pass membrane protein</topology>
    </subcellularLocation>
</comment>
<dbReference type="Pfam" id="PF10639">
    <property type="entry name" value="TMEM234"/>
    <property type="match status" value="1"/>
</dbReference>
<dbReference type="EnsemblPlants" id="PNT60551">
    <property type="protein sequence ID" value="PNT60551"/>
    <property type="gene ID" value="BRADI_5g01466v3"/>
</dbReference>
<keyword evidence="3 5" id="KW-1133">Transmembrane helix</keyword>
<evidence type="ECO:0000256" key="1">
    <source>
        <dbReference type="ARBA" id="ARBA00004141"/>
    </source>
</evidence>
<reference evidence="6 7" key="1">
    <citation type="journal article" date="2010" name="Nature">
        <title>Genome sequencing and analysis of the model grass Brachypodium distachyon.</title>
        <authorList>
            <consortium name="International Brachypodium Initiative"/>
        </authorList>
    </citation>
    <scope>NUCLEOTIDE SEQUENCE [LARGE SCALE GENOMIC DNA]</scope>
    <source>
        <strain evidence="6 7">Bd21</strain>
    </source>
</reference>
<keyword evidence="8" id="KW-1185">Reference proteome</keyword>
<evidence type="ECO:0000256" key="2">
    <source>
        <dbReference type="ARBA" id="ARBA00022692"/>
    </source>
</evidence>
<protein>
    <submittedName>
        <fullName evidence="6 7">Uncharacterized protein</fullName>
    </submittedName>
</protein>
<sequence length="100" mass="10871">MRTAPSAAASALASNRQLIRRWAVRLLLSWLCSAPLLANLSASAAFFRILGGAPISVAVPVTNATTFAVRRRRRCRCRRAPCPRRLGLHLLEGSPVCSMD</sequence>
<dbReference type="InterPro" id="IPR018908">
    <property type="entry name" value="TMEM234"/>
</dbReference>
<evidence type="ECO:0000256" key="3">
    <source>
        <dbReference type="ARBA" id="ARBA00022989"/>
    </source>
</evidence>
<dbReference type="Gramene" id="PNT60551">
    <property type="protein sequence ID" value="PNT60551"/>
    <property type="gene ID" value="BRADI_5g01466v3"/>
</dbReference>
<keyword evidence="2 5" id="KW-0812">Transmembrane</keyword>
<gene>
    <name evidence="6" type="ORF">BRADI_5g01466v3</name>
</gene>
<dbReference type="Proteomes" id="UP000008810">
    <property type="component" value="Chromosome 5"/>
</dbReference>
<dbReference type="STRING" id="15368.A0A2K2CEU9"/>
<dbReference type="PANTHER" id="PTHR28668">
    <property type="entry name" value="TRANSMEMBRANE PROTEIN 234"/>
    <property type="match status" value="1"/>
</dbReference>
<accession>A0A2K2CEU9</accession>
<reference evidence="6" key="2">
    <citation type="submission" date="2017-06" db="EMBL/GenBank/DDBJ databases">
        <title>WGS assembly of Brachypodium distachyon.</title>
        <authorList>
            <consortium name="The International Brachypodium Initiative"/>
            <person name="Lucas S."/>
            <person name="Harmon-Smith M."/>
            <person name="Lail K."/>
            <person name="Tice H."/>
            <person name="Grimwood J."/>
            <person name="Bruce D."/>
            <person name="Barry K."/>
            <person name="Shu S."/>
            <person name="Lindquist E."/>
            <person name="Wang M."/>
            <person name="Pitluck S."/>
            <person name="Vogel J.P."/>
            <person name="Garvin D.F."/>
            <person name="Mockler T.C."/>
            <person name="Schmutz J."/>
            <person name="Rokhsar D."/>
            <person name="Bevan M.W."/>
        </authorList>
    </citation>
    <scope>NUCLEOTIDE SEQUENCE</scope>
    <source>
        <strain evidence="6">Bd21</strain>
    </source>
</reference>
<feature type="transmembrane region" description="Helical" evidence="5">
    <location>
        <begin position="46"/>
        <end position="69"/>
    </location>
</feature>
<evidence type="ECO:0000313" key="8">
    <source>
        <dbReference type="Proteomes" id="UP000008810"/>
    </source>
</evidence>
<proteinExistence type="predicted"/>
<evidence type="ECO:0000256" key="4">
    <source>
        <dbReference type="ARBA" id="ARBA00023136"/>
    </source>
</evidence>
<dbReference type="AlphaFoldDB" id="A0A2K2CEU9"/>
<feature type="transmembrane region" description="Helical" evidence="5">
    <location>
        <begin position="22"/>
        <end position="40"/>
    </location>
</feature>
<keyword evidence="4 5" id="KW-0472">Membrane</keyword>